<feature type="active site" description="Charge relay system" evidence="5">
    <location>
        <position position="210"/>
    </location>
</feature>
<dbReference type="Proteomes" id="UP000799750">
    <property type="component" value="Unassembled WGS sequence"/>
</dbReference>
<dbReference type="EMBL" id="MU004181">
    <property type="protein sequence ID" value="KAF2502929.1"/>
    <property type="molecule type" value="Genomic_DNA"/>
</dbReference>
<accession>A0A6A6RE22</accession>
<dbReference type="Gene3D" id="3.90.1300.10">
    <property type="entry name" value="Amidase signature (AS) domain"/>
    <property type="match status" value="1"/>
</dbReference>
<dbReference type="InterPro" id="IPR036928">
    <property type="entry name" value="AS_sf"/>
</dbReference>
<evidence type="ECO:0000256" key="6">
    <source>
        <dbReference type="PIRSR" id="PIRSR001221-2"/>
    </source>
</evidence>
<name>A0A6A6RE22_9PEZI</name>
<evidence type="ECO:0000256" key="5">
    <source>
        <dbReference type="PIRSR" id="PIRSR001221-1"/>
    </source>
</evidence>
<evidence type="ECO:0000256" key="3">
    <source>
        <dbReference type="ARBA" id="ARBA00012922"/>
    </source>
</evidence>
<reference evidence="8" key="1">
    <citation type="journal article" date="2020" name="Stud. Mycol.">
        <title>101 Dothideomycetes genomes: a test case for predicting lifestyles and emergence of pathogens.</title>
        <authorList>
            <person name="Haridas S."/>
            <person name="Albert R."/>
            <person name="Binder M."/>
            <person name="Bloem J."/>
            <person name="Labutti K."/>
            <person name="Salamov A."/>
            <person name="Andreopoulos B."/>
            <person name="Baker S."/>
            <person name="Barry K."/>
            <person name="Bills G."/>
            <person name="Bluhm B."/>
            <person name="Cannon C."/>
            <person name="Castanera R."/>
            <person name="Culley D."/>
            <person name="Daum C."/>
            <person name="Ezra D."/>
            <person name="Gonzalez J."/>
            <person name="Henrissat B."/>
            <person name="Kuo A."/>
            <person name="Liang C."/>
            <person name="Lipzen A."/>
            <person name="Lutzoni F."/>
            <person name="Magnuson J."/>
            <person name="Mondo S."/>
            <person name="Nolan M."/>
            <person name="Ohm R."/>
            <person name="Pangilinan J."/>
            <person name="Park H.-J."/>
            <person name="Ramirez L."/>
            <person name="Alfaro M."/>
            <person name="Sun H."/>
            <person name="Tritt A."/>
            <person name="Yoshinaga Y."/>
            <person name="Zwiers L.-H."/>
            <person name="Turgeon B."/>
            <person name="Goodwin S."/>
            <person name="Spatafora J."/>
            <person name="Crous P."/>
            <person name="Grigoriev I."/>
        </authorList>
    </citation>
    <scope>NUCLEOTIDE SEQUENCE</scope>
    <source>
        <strain evidence="8">CBS 269.34</strain>
    </source>
</reference>
<dbReference type="PIRSF" id="PIRSF001221">
    <property type="entry name" value="Amidase_fungi"/>
    <property type="match status" value="1"/>
</dbReference>
<gene>
    <name evidence="8" type="ORF">BU16DRAFT_449034</name>
</gene>
<feature type="active site" description="Acyl-ester intermediate" evidence="5">
    <location>
        <position position="234"/>
    </location>
</feature>
<evidence type="ECO:0000259" key="7">
    <source>
        <dbReference type="Pfam" id="PF01425"/>
    </source>
</evidence>
<organism evidence="8 9">
    <name type="scientific">Lophium mytilinum</name>
    <dbReference type="NCBI Taxonomy" id="390894"/>
    <lineage>
        <taxon>Eukaryota</taxon>
        <taxon>Fungi</taxon>
        <taxon>Dikarya</taxon>
        <taxon>Ascomycota</taxon>
        <taxon>Pezizomycotina</taxon>
        <taxon>Dothideomycetes</taxon>
        <taxon>Pleosporomycetidae</taxon>
        <taxon>Mytilinidiales</taxon>
        <taxon>Mytilinidiaceae</taxon>
        <taxon>Lophium</taxon>
    </lineage>
</organism>
<dbReference type="SUPFAM" id="SSF75304">
    <property type="entry name" value="Amidase signature (AS) enzymes"/>
    <property type="match status" value="1"/>
</dbReference>
<dbReference type="EC" id="3.5.1.4" evidence="3"/>
<comment type="catalytic activity">
    <reaction evidence="1">
        <text>a monocarboxylic acid amide + H2O = a monocarboxylate + NH4(+)</text>
        <dbReference type="Rhea" id="RHEA:12020"/>
        <dbReference type="ChEBI" id="CHEBI:15377"/>
        <dbReference type="ChEBI" id="CHEBI:28938"/>
        <dbReference type="ChEBI" id="CHEBI:35757"/>
        <dbReference type="ChEBI" id="CHEBI:83628"/>
        <dbReference type="EC" id="3.5.1.4"/>
    </reaction>
</comment>
<evidence type="ECO:0000256" key="2">
    <source>
        <dbReference type="ARBA" id="ARBA00009199"/>
    </source>
</evidence>
<dbReference type="GO" id="GO:0004040">
    <property type="term" value="F:amidase activity"/>
    <property type="evidence" value="ECO:0007669"/>
    <property type="project" value="UniProtKB-EC"/>
</dbReference>
<dbReference type="Pfam" id="PF01425">
    <property type="entry name" value="Amidase"/>
    <property type="match status" value="1"/>
</dbReference>
<dbReference type="AlphaFoldDB" id="A0A6A6RE22"/>
<sequence>MAVSESWEAIAARKQQERDSKIPPQWRIPTSLLPKPDVLDVHDFPKTSGFFTDRELLVTESTASTAVSKIASGEWSALEVTEAVCKRAAVAQQLLNCITEIYFEEAIARAKELDEIFKRDGKTIGPLHGLPISLKDQFNIKGLDSTIGYVSYAEKPATSDSTLVTVLVQAGAILYVKTNVPATLMMGESVNNVFGRTKNPRNRELTSGGSSGGESCLVSFRGSFMGVGTDIGGSIRHPSSFTGLTAMRPSHGRVSYQNAVNTYLGQEAVRSCAGPMCRSVSDIRLFMSAVASQTPWLLDPQTLPIPWRSDDEKLPEKLCFGFGMGDGTVMPTPPLMRAMELTKAKLIAAGHSFIDFIPSEHIEAADIISKMWEADSGEEFQRDTDVSGEPLHPQLESWLGHTAEVEKQSVFDTWQNQHKRALLAQRWLEKWQATASETGTGRPIDGLIMPSTPFPAPRHDAGYPHHWGALSPLLDLTTGVFPVTQVNLKKDVIPADWKPISDTDEKVWKYYGKPENHENALVGLTVIGRRLEEEKVTAMLDVINKAVGIDY</sequence>
<evidence type="ECO:0000256" key="4">
    <source>
        <dbReference type="ARBA" id="ARBA00022801"/>
    </source>
</evidence>
<proteinExistence type="inferred from homology"/>
<evidence type="ECO:0000256" key="1">
    <source>
        <dbReference type="ARBA" id="ARBA00001311"/>
    </source>
</evidence>
<dbReference type="PROSITE" id="PS00571">
    <property type="entry name" value="AMIDASES"/>
    <property type="match status" value="1"/>
</dbReference>
<feature type="domain" description="Amidase" evidence="7">
    <location>
        <begin position="79"/>
        <end position="536"/>
    </location>
</feature>
<keyword evidence="9" id="KW-1185">Reference proteome</keyword>
<evidence type="ECO:0000313" key="8">
    <source>
        <dbReference type="EMBL" id="KAF2502929.1"/>
    </source>
</evidence>
<protein>
    <recommendedName>
        <fullName evidence="3">amidase</fullName>
        <ecNumber evidence="3">3.5.1.4</ecNumber>
    </recommendedName>
</protein>
<dbReference type="InterPro" id="IPR023631">
    <property type="entry name" value="Amidase_dom"/>
</dbReference>
<feature type="active site" description="Charge relay system" evidence="5">
    <location>
        <position position="135"/>
    </location>
</feature>
<dbReference type="OrthoDB" id="6428749at2759"/>
<feature type="binding site" evidence="6">
    <location>
        <position position="184"/>
    </location>
    <ligand>
        <name>substrate</name>
    </ligand>
</feature>
<feature type="binding site" evidence="6">
    <location>
        <position position="210"/>
    </location>
    <ligand>
        <name>substrate</name>
    </ligand>
</feature>
<keyword evidence="4" id="KW-0378">Hydrolase</keyword>
<dbReference type="InterPro" id="IPR020556">
    <property type="entry name" value="Amidase_CS"/>
</dbReference>
<comment type="similarity">
    <text evidence="2">Belongs to the amidase family.</text>
</comment>
<dbReference type="PANTHER" id="PTHR46072">
    <property type="entry name" value="AMIDASE-RELATED-RELATED"/>
    <property type="match status" value="1"/>
</dbReference>
<feature type="binding site" evidence="6">
    <location>
        <begin position="231"/>
        <end position="234"/>
    </location>
    <ligand>
        <name>substrate</name>
    </ligand>
</feature>
<evidence type="ECO:0000313" key="9">
    <source>
        <dbReference type="Proteomes" id="UP000799750"/>
    </source>
</evidence>
<dbReference type="PANTHER" id="PTHR46072:SF2">
    <property type="entry name" value="AMIDASE (EUROFUNG)"/>
    <property type="match status" value="1"/>
</dbReference>